<dbReference type="AlphaFoldDB" id="A0A0N7LA32"/>
<reference evidence="2" key="1">
    <citation type="submission" date="2014-09" db="EMBL/GenBank/DDBJ databases">
        <authorList>
            <person name="Sharma Rahul"/>
            <person name="Thines Marco"/>
        </authorList>
    </citation>
    <scope>NUCLEOTIDE SEQUENCE [LARGE SCALE GENOMIC DNA]</scope>
</reference>
<dbReference type="Proteomes" id="UP000054845">
    <property type="component" value="Unassembled WGS sequence"/>
</dbReference>
<sequence>MRLLLKQRWEVRRARSWSEGLLVPSPRRSINGAQNVSLMRNAISHQHCETFEQILMHRQRPLRQATGDTVLLLAQPRIVRAWVQRKPTANAGLLTPHQILFVDENDRFVG</sequence>
<organism evidence="1 2">
    <name type="scientific">Ceraceosorus bombacis</name>
    <dbReference type="NCBI Taxonomy" id="401625"/>
    <lineage>
        <taxon>Eukaryota</taxon>
        <taxon>Fungi</taxon>
        <taxon>Dikarya</taxon>
        <taxon>Basidiomycota</taxon>
        <taxon>Ustilaginomycotina</taxon>
        <taxon>Exobasidiomycetes</taxon>
        <taxon>Ceraceosorales</taxon>
        <taxon>Ceraceosoraceae</taxon>
        <taxon>Ceraceosorus</taxon>
    </lineage>
</organism>
<evidence type="ECO:0000313" key="2">
    <source>
        <dbReference type="Proteomes" id="UP000054845"/>
    </source>
</evidence>
<evidence type="ECO:0000313" key="1">
    <source>
        <dbReference type="EMBL" id="CEH15458.1"/>
    </source>
</evidence>
<proteinExistence type="predicted"/>
<accession>A0A0N7LA32</accession>
<keyword evidence="2" id="KW-1185">Reference proteome</keyword>
<name>A0A0N7LA32_9BASI</name>
<protein>
    <submittedName>
        <fullName evidence="1">Uncharacterized protein</fullName>
    </submittedName>
</protein>
<dbReference type="EMBL" id="CCYA01000264">
    <property type="protein sequence ID" value="CEH15458.1"/>
    <property type="molecule type" value="Genomic_DNA"/>
</dbReference>